<gene>
    <name evidence="4" type="ORF">ACFO4R_00330</name>
</gene>
<dbReference type="SUPFAM" id="SSF52540">
    <property type="entry name" value="P-loop containing nucleoside triphosphate hydrolases"/>
    <property type="match status" value="1"/>
</dbReference>
<accession>A0ABV9QGU8</accession>
<evidence type="ECO:0000313" key="4">
    <source>
        <dbReference type="EMBL" id="MFC4803517.1"/>
    </source>
</evidence>
<name>A0ABV9QGU8_9FIRM</name>
<dbReference type="SMART" id="SM00382">
    <property type="entry name" value="AAA"/>
    <property type="match status" value="1"/>
</dbReference>
<dbReference type="Gene3D" id="3.40.50.300">
    <property type="entry name" value="P-loop containing nucleotide triphosphate hydrolases"/>
    <property type="match status" value="1"/>
</dbReference>
<protein>
    <submittedName>
        <fullName evidence="4">ABC transporter ATP-binding protein</fullName>
    </submittedName>
</protein>
<keyword evidence="5" id="KW-1185">Reference proteome</keyword>
<dbReference type="PROSITE" id="PS50893">
    <property type="entry name" value="ABC_TRANSPORTER_2"/>
    <property type="match status" value="1"/>
</dbReference>
<evidence type="ECO:0000256" key="1">
    <source>
        <dbReference type="ARBA" id="ARBA00022741"/>
    </source>
</evidence>
<dbReference type="PANTHER" id="PTHR43613">
    <property type="entry name" value="ABC TRANSPORTER, ATP-BINDING PROTEIN"/>
    <property type="match status" value="1"/>
</dbReference>
<dbReference type="PROSITE" id="PS00211">
    <property type="entry name" value="ABC_TRANSPORTER_1"/>
    <property type="match status" value="1"/>
</dbReference>
<dbReference type="InterPro" id="IPR027417">
    <property type="entry name" value="P-loop_NTPase"/>
</dbReference>
<dbReference type="InterPro" id="IPR017871">
    <property type="entry name" value="ABC_transporter-like_CS"/>
</dbReference>
<feature type="domain" description="ABC transporter" evidence="3">
    <location>
        <begin position="5"/>
        <end position="235"/>
    </location>
</feature>
<dbReference type="InterPro" id="IPR003593">
    <property type="entry name" value="AAA+_ATPase"/>
</dbReference>
<proteinExistence type="predicted"/>
<dbReference type="EMBL" id="JBHSHL010000002">
    <property type="protein sequence ID" value="MFC4803517.1"/>
    <property type="molecule type" value="Genomic_DNA"/>
</dbReference>
<keyword evidence="2 4" id="KW-0067">ATP-binding</keyword>
<dbReference type="InterPro" id="IPR003439">
    <property type="entry name" value="ABC_transporter-like_ATP-bd"/>
</dbReference>
<dbReference type="GO" id="GO:0005524">
    <property type="term" value="F:ATP binding"/>
    <property type="evidence" value="ECO:0007669"/>
    <property type="project" value="UniProtKB-KW"/>
</dbReference>
<dbReference type="Pfam" id="PF00005">
    <property type="entry name" value="ABC_tran"/>
    <property type="match status" value="1"/>
</dbReference>
<comment type="caution">
    <text evidence="4">The sequence shown here is derived from an EMBL/GenBank/DDBJ whole genome shotgun (WGS) entry which is preliminary data.</text>
</comment>
<dbReference type="CDD" id="cd03230">
    <property type="entry name" value="ABC_DR_subfamily_A"/>
    <property type="match status" value="1"/>
</dbReference>
<evidence type="ECO:0000313" key="5">
    <source>
        <dbReference type="Proteomes" id="UP001595916"/>
    </source>
</evidence>
<dbReference type="PANTHER" id="PTHR43613:SF1">
    <property type="entry name" value="ABC TRANSPORTER, ATP-BINDING PROTEIN"/>
    <property type="match status" value="1"/>
</dbReference>
<organism evidence="4 5">
    <name type="scientific">Filifactor villosus</name>
    <dbReference type="NCBI Taxonomy" id="29374"/>
    <lineage>
        <taxon>Bacteria</taxon>
        <taxon>Bacillati</taxon>
        <taxon>Bacillota</taxon>
        <taxon>Clostridia</taxon>
        <taxon>Peptostreptococcales</taxon>
        <taxon>Filifactoraceae</taxon>
        <taxon>Filifactor</taxon>
    </lineage>
</organism>
<dbReference type="RefSeq" id="WP_379786950.1">
    <property type="nucleotide sequence ID" value="NZ_JBHSHL010000002.1"/>
</dbReference>
<keyword evidence="1" id="KW-0547">Nucleotide-binding</keyword>
<evidence type="ECO:0000256" key="2">
    <source>
        <dbReference type="ARBA" id="ARBA00022840"/>
    </source>
</evidence>
<dbReference type="Proteomes" id="UP001595916">
    <property type="component" value="Unassembled WGS sequence"/>
</dbReference>
<sequence>MEKVLKVRGLNKSYEDKQVLHDLNFEVERGEIVGYIGPNGSGKSTTIKIILSLISDHTGEIEIFGEKIGGDSTDYKRRIGYVPEMSMIYESLTPAEYFSFLSRIYGMDTNDYLDRAQTMLKIFGVEEHIQQRMESFSKGMKQKVSIVSSMLHNPDILFLDEPLNGLDANSVAIFKDVVSSLAKKGKTVFYSSHIMEVVQKVSSRIILLKEGYIIADGTMKDLEEHSEDKSLESIFNQLTGFDEKADLVKEYVDCVLGGHRDE</sequence>
<evidence type="ECO:0000259" key="3">
    <source>
        <dbReference type="PROSITE" id="PS50893"/>
    </source>
</evidence>
<reference evidence="5" key="1">
    <citation type="journal article" date="2019" name="Int. J. Syst. Evol. Microbiol.">
        <title>The Global Catalogue of Microorganisms (GCM) 10K type strain sequencing project: providing services to taxonomists for standard genome sequencing and annotation.</title>
        <authorList>
            <consortium name="The Broad Institute Genomics Platform"/>
            <consortium name="The Broad Institute Genome Sequencing Center for Infectious Disease"/>
            <person name="Wu L."/>
            <person name="Ma J."/>
        </authorList>
    </citation>
    <scope>NUCLEOTIDE SEQUENCE [LARGE SCALE GENOMIC DNA]</scope>
    <source>
        <strain evidence="5">CCUG 46385</strain>
    </source>
</reference>